<dbReference type="InterPro" id="IPR043129">
    <property type="entry name" value="ATPase_NBD"/>
</dbReference>
<accession>A0A9P7UZ84</accession>
<dbReference type="RefSeq" id="XP_043013810.1">
    <property type="nucleotide sequence ID" value="XM_043149206.1"/>
</dbReference>
<dbReference type="OrthoDB" id="67445at2759"/>
<keyword evidence="2 5" id="KW-0547">Nucleotide-binding</keyword>
<dbReference type="NCBIfam" id="TIGR00016">
    <property type="entry name" value="ackA"/>
    <property type="match status" value="1"/>
</dbReference>
<dbReference type="PROSITE" id="PS01076">
    <property type="entry name" value="ACETATE_KINASE_2"/>
    <property type="match status" value="1"/>
</dbReference>
<dbReference type="Gene3D" id="3.30.420.40">
    <property type="match status" value="2"/>
</dbReference>
<feature type="binding site" evidence="5">
    <location>
        <position position="428"/>
    </location>
    <ligand>
        <name>Mg(2+)</name>
        <dbReference type="ChEBI" id="CHEBI:18420"/>
    </ligand>
</feature>
<dbReference type="HAMAP" id="MF_00020">
    <property type="entry name" value="Acetate_kinase"/>
    <property type="match status" value="1"/>
</dbReference>
<keyword evidence="5" id="KW-0479">Metal-binding</keyword>
<comment type="caution">
    <text evidence="5">Lacks conserved residue(s) required for the propagation of feature annotation.</text>
</comment>
<keyword evidence="3 5" id="KW-0418">Kinase</keyword>
<name>A0A9P7UZ84_9AGAR</name>
<feature type="site" description="Transition state stabilizer" evidence="5">
    <location>
        <position position="256"/>
    </location>
</feature>
<keyword evidence="1 5" id="KW-0808">Transferase</keyword>
<keyword evidence="5" id="KW-0460">Magnesium</keyword>
<dbReference type="Proteomes" id="UP001049176">
    <property type="component" value="Chromosome 2"/>
</dbReference>
<evidence type="ECO:0000313" key="7">
    <source>
        <dbReference type="Proteomes" id="UP001049176"/>
    </source>
</evidence>
<dbReference type="PRINTS" id="PR00471">
    <property type="entry name" value="ACETATEKNASE"/>
</dbReference>
<dbReference type="GeneID" id="66073773"/>
<evidence type="ECO:0000256" key="1">
    <source>
        <dbReference type="ARBA" id="ARBA00022679"/>
    </source>
</evidence>
<reference evidence="6" key="1">
    <citation type="journal article" date="2021" name="Genome Biol. Evol.">
        <title>The assembled and annotated genome of the fairy-ring fungus Marasmius oreades.</title>
        <authorList>
            <person name="Hiltunen M."/>
            <person name="Ament-Velasquez S.L."/>
            <person name="Johannesson H."/>
        </authorList>
    </citation>
    <scope>NUCLEOTIDE SEQUENCE</scope>
    <source>
        <strain evidence="6">03SP1</strain>
    </source>
</reference>
<comment type="similarity">
    <text evidence="5">Belongs to the acetokinase family.</text>
</comment>
<feature type="binding site" evidence="5">
    <location>
        <position position="10"/>
    </location>
    <ligand>
        <name>Mg(2+)</name>
        <dbReference type="ChEBI" id="CHEBI:18420"/>
    </ligand>
</feature>
<dbReference type="GO" id="GO:0005524">
    <property type="term" value="F:ATP binding"/>
    <property type="evidence" value="ECO:0007669"/>
    <property type="project" value="UniProtKB-KW"/>
</dbReference>
<dbReference type="GO" id="GO:0000287">
    <property type="term" value="F:magnesium ion binding"/>
    <property type="evidence" value="ECO:0007669"/>
    <property type="project" value="UniProtKB-UniRule"/>
</dbReference>
<evidence type="ECO:0000256" key="5">
    <source>
        <dbReference type="HAMAP-Rule" id="MF_03131"/>
    </source>
</evidence>
<dbReference type="InterPro" id="IPR004372">
    <property type="entry name" value="Ac/propionate_kinase"/>
</dbReference>
<keyword evidence="4 5" id="KW-0067">ATP-binding</keyword>
<protein>
    <recommendedName>
        <fullName evidence="5">Probable acetate kinase</fullName>
        <ecNumber evidence="5">2.7.2.1</ecNumber>
    </recommendedName>
    <alternativeName>
        <fullName evidence="5">Acetokinase</fullName>
    </alternativeName>
</protein>
<evidence type="ECO:0000256" key="2">
    <source>
        <dbReference type="ARBA" id="ARBA00022741"/>
    </source>
</evidence>
<dbReference type="PIRSF" id="PIRSF000722">
    <property type="entry name" value="Acetate_prop_kin"/>
    <property type="match status" value="1"/>
</dbReference>
<evidence type="ECO:0000313" key="6">
    <source>
        <dbReference type="EMBL" id="KAG7097340.1"/>
    </source>
</evidence>
<dbReference type="GO" id="GO:0008776">
    <property type="term" value="F:acetate kinase activity"/>
    <property type="evidence" value="ECO:0007669"/>
    <property type="project" value="UniProtKB-UniRule"/>
</dbReference>
<dbReference type="PROSITE" id="PS01075">
    <property type="entry name" value="ACETATE_KINASE_1"/>
    <property type="match status" value="1"/>
</dbReference>
<dbReference type="EMBL" id="CM032182">
    <property type="protein sequence ID" value="KAG7097340.1"/>
    <property type="molecule type" value="Genomic_DNA"/>
</dbReference>
<comment type="pathway">
    <text evidence="5">Metabolic intermediate biosynthesis; acetyl-CoA biosynthesis; acetyl-CoA from acetate: step 1/2.</text>
</comment>
<sequence>MPRMLVLSVNAGSSSLKISLYSITRPLENLGDKEPASLLLTSTVSGISSPPVKFSFRSNNSFEDIATVKDAYVDSIHDHEGAFSHFVQHLQAESSIDPNEIVHICHRIVHGGDYHDPVIISEETYNHIENLSDLAPLHNGAALAVIKACIKDIPSANSIAYFDTAFHRSIPNHIAGYAINQTIAQKRGLKKYGFHGLSYAFMLGAVSHFLQRPLGSLNLILLHLGSGASVCAIKQGKSYDTSMGLTPLSGLPGATRSGEIDPSLIFHYTNKAGKITHDRGAATNLHVTEAEHILNSQSGWKALTGTTDFALITDRVFHSSASTSTDLPDLEQENAELAFRMFTDRILNYIGSYYLKLHGQIDAIVFAGGLGERSAELRKIIGKEVKCLGFHSIDEERNQNVNEMDGTVVDLSLGNQKGKRILICRTDEQLEMARQCALEENFWKED</sequence>
<comment type="catalytic activity">
    <reaction evidence="5">
        <text>acetate + ATP = acetyl phosphate + ADP</text>
        <dbReference type="Rhea" id="RHEA:11352"/>
        <dbReference type="ChEBI" id="CHEBI:22191"/>
        <dbReference type="ChEBI" id="CHEBI:30089"/>
        <dbReference type="ChEBI" id="CHEBI:30616"/>
        <dbReference type="ChEBI" id="CHEBI:456216"/>
        <dbReference type="EC" id="2.7.2.1"/>
    </reaction>
</comment>
<keyword evidence="7" id="KW-1185">Reference proteome</keyword>
<organism evidence="6 7">
    <name type="scientific">Marasmius oreades</name>
    <name type="common">fairy-ring Marasmius</name>
    <dbReference type="NCBI Taxonomy" id="181124"/>
    <lineage>
        <taxon>Eukaryota</taxon>
        <taxon>Fungi</taxon>
        <taxon>Dikarya</taxon>
        <taxon>Basidiomycota</taxon>
        <taxon>Agaricomycotina</taxon>
        <taxon>Agaricomycetes</taxon>
        <taxon>Agaricomycetidae</taxon>
        <taxon>Agaricales</taxon>
        <taxon>Marasmiineae</taxon>
        <taxon>Marasmiaceae</taxon>
        <taxon>Marasmius</taxon>
    </lineage>
</organism>
<feature type="site" description="Transition state stabilizer" evidence="5">
    <location>
        <position position="195"/>
    </location>
</feature>
<dbReference type="GO" id="GO:0006085">
    <property type="term" value="P:acetyl-CoA biosynthetic process"/>
    <property type="evidence" value="ECO:0007669"/>
    <property type="project" value="UniProtKB-UniRule"/>
</dbReference>
<dbReference type="KEGG" id="more:E1B28_004697"/>
<dbReference type="SUPFAM" id="SSF53067">
    <property type="entry name" value="Actin-like ATPase domain"/>
    <property type="match status" value="2"/>
</dbReference>
<dbReference type="AlphaFoldDB" id="A0A9P7UZ84"/>
<dbReference type="GO" id="GO:0006083">
    <property type="term" value="P:acetate metabolic process"/>
    <property type="evidence" value="ECO:0007669"/>
    <property type="project" value="TreeGrafter"/>
</dbReference>
<feature type="binding site" evidence="5">
    <location>
        <position position="107"/>
    </location>
    <ligand>
        <name>substrate</name>
    </ligand>
</feature>
<evidence type="ECO:0000256" key="4">
    <source>
        <dbReference type="ARBA" id="ARBA00022840"/>
    </source>
</evidence>
<dbReference type="PANTHER" id="PTHR21060:SF15">
    <property type="entry name" value="ACETATE KINASE-RELATED"/>
    <property type="match status" value="1"/>
</dbReference>
<dbReference type="InterPro" id="IPR023865">
    <property type="entry name" value="Aliphatic_acid_kinase_CS"/>
</dbReference>
<comment type="caution">
    <text evidence="6">The sequence shown here is derived from an EMBL/GenBank/DDBJ whole genome shotgun (WGS) entry which is preliminary data.</text>
</comment>
<proteinExistence type="inferred from homology"/>
<evidence type="ECO:0000256" key="3">
    <source>
        <dbReference type="ARBA" id="ARBA00022777"/>
    </source>
</evidence>
<dbReference type="EC" id="2.7.2.1" evidence="5"/>
<dbReference type="Pfam" id="PF00871">
    <property type="entry name" value="Acetate_kinase"/>
    <property type="match status" value="1"/>
</dbReference>
<feature type="binding site" evidence="5">
    <location>
        <position position="17"/>
    </location>
    <ligand>
        <name>ATP</name>
        <dbReference type="ChEBI" id="CHEBI:30616"/>
    </ligand>
</feature>
<feature type="active site" description="Proton donor/acceptor" evidence="5">
    <location>
        <position position="163"/>
    </location>
</feature>
<feature type="binding site" evidence="5">
    <location>
        <begin position="223"/>
        <end position="227"/>
    </location>
    <ligand>
        <name>ATP</name>
        <dbReference type="ChEBI" id="CHEBI:30616"/>
    </ligand>
</feature>
<dbReference type="PANTHER" id="PTHR21060">
    <property type="entry name" value="ACETATE KINASE"/>
    <property type="match status" value="1"/>
</dbReference>
<dbReference type="InterPro" id="IPR000890">
    <property type="entry name" value="Aliphatic_acid_kin_short-chain"/>
</dbReference>
<comment type="cofactor">
    <cofactor evidence="5">
        <name>Mg(2+)</name>
        <dbReference type="ChEBI" id="CHEBI:18420"/>
    </cofactor>
</comment>
<gene>
    <name evidence="6" type="ORF">E1B28_004697</name>
</gene>